<feature type="compositionally biased region" description="Basic and acidic residues" evidence="3">
    <location>
        <begin position="282"/>
        <end position="291"/>
    </location>
</feature>
<dbReference type="EMBL" id="JAPWTJ010000020">
    <property type="protein sequence ID" value="KAJ8985069.1"/>
    <property type="molecule type" value="Genomic_DNA"/>
</dbReference>
<evidence type="ECO:0000256" key="2">
    <source>
        <dbReference type="PROSITE-ProRule" id="PRU01263"/>
    </source>
</evidence>
<dbReference type="Pfam" id="PF13912">
    <property type="entry name" value="zf-C2H2_6"/>
    <property type="match status" value="1"/>
</dbReference>
<evidence type="ECO:0000256" key="3">
    <source>
        <dbReference type="SAM" id="MobiDB-lite"/>
    </source>
</evidence>
<accession>A0ABQ9K419</accession>
<proteinExistence type="predicted"/>
<feature type="binding site" evidence="2">
    <location>
        <position position="16"/>
    </location>
    <ligand>
        <name>Zn(2+)</name>
        <dbReference type="ChEBI" id="CHEBI:29105"/>
    </ligand>
</feature>
<evidence type="ECO:0000259" key="5">
    <source>
        <dbReference type="PROSITE" id="PS51915"/>
    </source>
</evidence>
<evidence type="ECO:0008006" key="8">
    <source>
        <dbReference type="Google" id="ProtNLM"/>
    </source>
</evidence>
<keyword evidence="7" id="KW-1185">Reference proteome</keyword>
<organism evidence="6 7">
    <name type="scientific">Molorchus minor</name>
    <dbReference type="NCBI Taxonomy" id="1323400"/>
    <lineage>
        <taxon>Eukaryota</taxon>
        <taxon>Metazoa</taxon>
        <taxon>Ecdysozoa</taxon>
        <taxon>Arthropoda</taxon>
        <taxon>Hexapoda</taxon>
        <taxon>Insecta</taxon>
        <taxon>Pterygota</taxon>
        <taxon>Neoptera</taxon>
        <taxon>Endopterygota</taxon>
        <taxon>Coleoptera</taxon>
        <taxon>Polyphaga</taxon>
        <taxon>Cucujiformia</taxon>
        <taxon>Chrysomeloidea</taxon>
        <taxon>Cerambycidae</taxon>
        <taxon>Lamiinae</taxon>
        <taxon>Monochamini</taxon>
        <taxon>Molorchus</taxon>
    </lineage>
</organism>
<dbReference type="InterPro" id="IPR013087">
    <property type="entry name" value="Znf_C2H2_type"/>
</dbReference>
<feature type="binding site" evidence="2">
    <location>
        <position position="70"/>
    </location>
    <ligand>
        <name>Zn(2+)</name>
        <dbReference type="ChEBI" id="CHEBI:29105"/>
    </ligand>
</feature>
<dbReference type="InterPro" id="IPR036236">
    <property type="entry name" value="Znf_C2H2_sf"/>
</dbReference>
<dbReference type="PROSITE" id="PS51915">
    <property type="entry name" value="ZAD"/>
    <property type="match status" value="1"/>
</dbReference>
<evidence type="ECO:0000313" key="6">
    <source>
        <dbReference type="EMBL" id="KAJ8985069.1"/>
    </source>
</evidence>
<dbReference type="InterPro" id="IPR012934">
    <property type="entry name" value="Znf_AD"/>
</dbReference>
<dbReference type="PROSITE" id="PS00028">
    <property type="entry name" value="ZINC_FINGER_C2H2_1"/>
    <property type="match status" value="1"/>
</dbReference>
<feature type="binding site" evidence="2">
    <location>
        <position position="19"/>
    </location>
    <ligand>
        <name>Zn(2+)</name>
        <dbReference type="ChEBI" id="CHEBI:29105"/>
    </ligand>
</feature>
<dbReference type="Gene3D" id="3.30.160.60">
    <property type="entry name" value="Classic Zinc Finger"/>
    <property type="match status" value="1"/>
</dbReference>
<dbReference type="Proteomes" id="UP001162164">
    <property type="component" value="Unassembled WGS sequence"/>
</dbReference>
<keyword evidence="1" id="KW-0863">Zinc-finger</keyword>
<evidence type="ECO:0000256" key="1">
    <source>
        <dbReference type="PROSITE-ProRule" id="PRU00042"/>
    </source>
</evidence>
<dbReference type="Pfam" id="PF07776">
    <property type="entry name" value="zf-AD"/>
    <property type="match status" value="1"/>
</dbReference>
<dbReference type="SMART" id="SM00355">
    <property type="entry name" value="ZnF_C2H2"/>
    <property type="match status" value="1"/>
</dbReference>
<feature type="region of interest" description="Disordered" evidence="3">
    <location>
        <begin position="277"/>
        <end position="297"/>
    </location>
</feature>
<feature type="domain" description="ZAD" evidence="5">
    <location>
        <begin position="14"/>
        <end position="94"/>
    </location>
</feature>
<evidence type="ECO:0000313" key="7">
    <source>
        <dbReference type="Proteomes" id="UP001162164"/>
    </source>
</evidence>
<feature type="binding site" evidence="2">
    <location>
        <position position="67"/>
    </location>
    <ligand>
        <name>Zn(2+)</name>
        <dbReference type="ChEBI" id="CHEBI:29105"/>
    </ligand>
</feature>
<evidence type="ECO:0000259" key="4">
    <source>
        <dbReference type="PROSITE" id="PS50157"/>
    </source>
</evidence>
<feature type="domain" description="C2H2-type" evidence="4">
    <location>
        <begin position="341"/>
        <end position="369"/>
    </location>
</feature>
<dbReference type="PROSITE" id="PS50157">
    <property type="entry name" value="ZINC_FINGER_C2H2_2"/>
    <property type="match status" value="1"/>
</dbReference>
<reference evidence="6" key="1">
    <citation type="journal article" date="2023" name="Insect Mol. Biol.">
        <title>Genome sequencing provides insights into the evolution of gene families encoding plant cell wall-degrading enzymes in longhorned beetles.</title>
        <authorList>
            <person name="Shin N.R."/>
            <person name="Okamura Y."/>
            <person name="Kirsch R."/>
            <person name="Pauchet Y."/>
        </authorList>
    </citation>
    <scope>NUCLEOTIDE SEQUENCE</scope>
    <source>
        <strain evidence="6">MMC_N1</strain>
    </source>
</reference>
<dbReference type="Gene3D" id="3.40.1800.20">
    <property type="match status" value="1"/>
</dbReference>
<keyword evidence="2" id="KW-0862">Zinc</keyword>
<feature type="non-terminal residue" evidence="6">
    <location>
        <position position="384"/>
    </location>
</feature>
<protein>
    <recommendedName>
        <fullName evidence="8">Zinc finger protein</fullName>
    </recommendedName>
</protein>
<sequence>MGRTRYLNADNIIKMCRVCLTRSNNKMFELTEYMNIDNSKIIILVALEQVASVKVVLIKEDLPQYICPVCISMLKITYKFVKQFNEAQETLSKKVGKDCTSYELYKNDVKFENDEVENLNFKETSAPVEIIFGETKYDLKDLGQEVSATFTNHQSHVKPAEEKHDMVSIFMKDDKNCILPVKELQIDDDTNTIEIIIVEEPNTCVASDANVTDNEEGGDLSDDMDSVNLESFNNDIESFISLQEDSQSATDTNRENYKESSLNMQEIIDSLIIENTGGSNEMSKESDSGDHSKKKNLAKVRKKRKSIEEKKINDIILMGPSVNKLQKEPNEDDIFEKEIKFPCELCKKVFATPKALRAHKRRTHAPKLRVFTCEICGHQNNTRS</sequence>
<name>A0ABQ9K419_9CUCU</name>
<dbReference type="SMART" id="SM00868">
    <property type="entry name" value="zf-AD"/>
    <property type="match status" value="1"/>
</dbReference>
<comment type="caution">
    <text evidence="6">The sequence shown here is derived from an EMBL/GenBank/DDBJ whole genome shotgun (WGS) entry which is preliminary data.</text>
</comment>
<keyword evidence="2" id="KW-0479">Metal-binding</keyword>
<dbReference type="SUPFAM" id="SSF57667">
    <property type="entry name" value="beta-beta-alpha zinc fingers"/>
    <property type="match status" value="1"/>
</dbReference>
<dbReference type="SUPFAM" id="SSF57716">
    <property type="entry name" value="Glucocorticoid receptor-like (DNA-binding domain)"/>
    <property type="match status" value="1"/>
</dbReference>
<gene>
    <name evidence="6" type="ORF">NQ317_019752</name>
</gene>